<feature type="region of interest" description="Disordered" evidence="2">
    <location>
        <begin position="475"/>
        <end position="597"/>
    </location>
</feature>
<proteinExistence type="predicted"/>
<keyword evidence="1" id="KW-0539">Nucleus</keyword>
<feature type="compositionally biased region" description="Basic residues" evidence="2">
    <location>
        <begin position="725"/>
        <end position="736"/>
    </location>
</feature>
<dbReference type="Gene3D" id="3.30.50.10">
    <property type="entry name" value="Erythroid Transcription Factor GATA-1, subunit A"/>
    <property type="match status" value="1"/>
</dbReference>
<accession>A0A2W1DTM8</accession>
<feature type="region of interest" description="Disordered" evidence="2">
    <location>
        <begin position="322"/>
        <end position="341"/>
    </location>
</feature>
<feature type="region of interest" description="Disordered" evidence="2">
    <location>
        <begin position="1318"/>
        <end position="1360"/>
    </location>
</feature>
<feature type="compositionally biased region" description="Polar residues" evidence="2">
    <location>
        <begin position="438"/>
        <end position="458"/>
    </location>
</feature>
<name>A0A2W1DTM8_9PLEO</name>
<evidence type="ECO:0000313" key="4">
    <source>
        <dbReference type="EMBL" id="KAI1516271.1"/>
    </source>
</evidence>
<dbReference type="InterPro" id="IPR013088">
    <property type="entry name" value="Znf_NHR/GATA"/>
</dbReference>
<evidence type="ECO:0000256" key="1">
    <source>
        <dbReference type="ARBA" id="ARBA00023242"/>
    </source>
</evidence>
<evidence type="ECO:0000256" key="2">
    <source>
        <dbReference type="SAM" id="MobiDB-lite"/>
    </source>
</evidence>
<dbReference type="Pfam" id="PF25823">
    <property type="entry name" value="Ams2-SPT21_N"/>
    <property type="match status" value="1"/>
</dbReference>
<feature type="region of interest" description="Disordered" evidence="2">
    <location>
        <begin position="718"/>
        <end position="769"/>
    </location>
</feature>
<feature type="compositionally biased region" description="Low complexity" evidence="2">
    <location>
        <begin position="77"/>
        <end position="92"/>
    </location>
</feature>
<dbReference type="PANTHER" id="PTHR39147:SF1">
    <property type="entry name" value="PROTEIN SPT21"/>
    <property type="match status" value="1"/>
</dbReference>
<dbReference type="GO" id="GO:0000183">
    <property type="term" value="P:rDNA heterochromatin formation"/>
    <property type="evidence" value="ECO:0007669"/>
    <property type="project" value="TreeGrafter"/>
</dbReference>
<evidence type="ECO:0000259" key="3">
    <source>
        <dbReference type="Pfam" id="PF25823"/>
    </source>
</evidence>
<feature type="region of interest" description="Disordered" evidence="2">
    <location>
        <begin position="1085"/>
        <end position="1162"/>
    </location>
</feature>
<feature type="compositionally biased region" description="Polar residues" evidence="2">
    <location>
        <begin position="99"/>
        <end position="127"/>
    </location>
</feature>
<keyword evidence="5" id="KW-1185">Reference proteome</keyword>
<feature type="compositionally biased region" description="Polar residues" evidence="2">
    <location>
        <begin position="349"/>
        <end position="365"/>
    </location>
</feature>
<feature type="region of interest" description="Disordered" evidence="2">
    <location>
        <begin position="899"/>
        <end position="934"/>
    </location>
</feature>
<feature type="compositionally biased region" description="Basic and acidic residues" evidence="2">
    <location>
        <begin position="536"/>
        <end position="548"/>
    </location>
</feature>
<feature type="region of interest" description="Disordered" evidence="2">
    <location>
        <begin position="349"/>
        <end position="458"/>
    </location>
</feature>
<sequence length="1360" mass="148294">MDKLIFTFTHDIFTTPLRSFSFAVLRVLLPSSRILRSDLFKESRFPAFLDALGLASFLVHQKRVRDDRTPTTDRDSTLTTTSPPATPLLSPLRHGLALPSSTLQATMSTPSSTAPETDGMPQTSTPSAGADEGSMDEIPPPRTVKVLYTFDHENKSNCLARLPSVLSVPVVSLDETTEVGVIELKTCIQAIVAASPELVAKLGHDYTVYAYDFSEYETPLVGQGMLSWILASASSTPNAPAKDSQTMVTGRVCKNILGIFSNGIKETLEVKLKLVPVPTCMQKEYVENMERYHSLSQLMPEGFDYNAWSDFLKENPMLSHLAQPAPGYPAQPSPRASTGGVEPFHQMLTRQSPSQEPSRNDSFYDQTGVPYMSQPMRPSSPALSTVSFHHYQYNPPSRPASRTSVRSEAVPPPQPFPFSDPYVVEQQEEGPPKKRARITQTTRPRNTPLTAHNDSLRVTASTAASVRLLKPALSASGAAADMVPRAPTPRPGEKQNRRGMRRPPAPSALRHGSMDRPRYMSPYENGPYSDNAMESADERDGSPSETPREMPSSPPIAPQRTVSPAPSSPNLPTLSMNDSGFVSDMPTGREGMDLGDKSWHRKSTIQPIAESIEMDLGSTQGFDFDSMDQDMFNSVYFQEDHTKDDNDLMSRMSMLQQDNDHAAGQNGTTDACASGLMGQTKVQNLSRATVSTAGSPDAMVSHVSPTAESEALIFSRSATPNLPVKHSKPSKPRGLPRSHTWSGTGEPMSDAPTPSEYGGPRSGSGAKRKRYIKDRLEAAIAKGEMPPHCVNCGEIDTPTWRKAYTRVENGSPTGLELSTDSAGTDIIAYELVEPSTDSDGEPRYRIFKNNLTREDKDLMAAKSNNAFEELNLCNPCGLWLIKKFSMRPQKVWDRAARLAKRKRDQKMGARSKSIVGDELMSDAPLPESEPAMPAEQELGDTAHEKNHDGAMAPPNGLPGLREQAAFQRAMQSSPAGVRGSKASPIDLEHDLTPKPTRRILFPSPGKQGQQKTLQQPPPPIATPMHVHDDDAPKRPRCQRCKELKRGCDRERPCGRCRHAGIGHDGCIPIVTKQANWFEQPVVQVATLDDENPDKENCPPPSSTGRDELAHLFEDAVSPKTTPKKDLSSQDLLKTPTPGTRQRATLTPKRGELPATPGRSIFTPRGTRAATIAPETPFTRSLNALLSDHPISSPSQTMDFSEFPTFTTPGRSAAEFSQFLPEDFLSSDMPVNSSPSKTGSLGPGFDLYEDPNTSSAAGLWNGENIFGNETMMLTMENGSRRGSLDADNSPDAAALLKMNYGGMTVDFAAMIEEVVGASNKDMDLNNTAREDTEDDVKPAVPISPEAESQCVGKTPEEPTSV</sequence>
<dbReference type="OMA" id="VMQSEYL"/>
<protein>
    <submittedName>
        <fullName evidence="4">GAL4 domain containing protein</fullName>
    </submittedName>
</protein>
<evidence type="ECO:0000313" key="5">
    <source>
        <dbReference type="Proteomes" id="UP000249757"/>
    </source>
</evidence>
<feature type="region of interest" description="Disordered" evidence="2">
    <location>
        <begin position="64"/>
        <end position="140"/>
    </location>
</feature>
<dbReference type="EMBL" id="NRDI02000005">
    <property type="protein sequence ID" value="KAI1516271.1"/>
    <property type="molecule type" value="Genomic_DNA"/>
</dbReference>
<dbReference type="SUPFAM" id="SSF57716">
    <property type="entry name" value="Glucocorticoid receptor-like (DNA-binding domain)"/>
    <property type="match status" value="1"/>
</dbReference>
<dbReference type="PANTHER" id="PTHR39147">
    <property type="entry name" value="PROTEIN SPT21"/>
    <property type="match status" value="1"/>
</dbReference>
<dbReference type="GO" id="GO:0000981">
    <property type="term" value="F:DNA-binding transcription factor activity, RNA polymerase II-specific"/>
    <property type="evidence" value="ECO:0007669"/>
    <property type="project" value="InterPro"/>
</dbReference>
<feature type="compositionally biased region" description="Polar residues" evidence="2">
    <location>
        <begin position="560"/>
        <end position="580"/>
    </location>
</feature>
<feature type="region of interest" description="Disordered" evidence="2">
    <location>
        <begin position="967"/>
        <end position="1033"/>
    </location>
</feature>
<dbReference type="GO" id="GO:0008270">
    <property type="term" value="F:zinc ion binding"/>
    <property type="evidence" value="ECO:0007669"/>
    <property type="project" value="InterPro"/>
</dbReference>
<feature type="compositionally biased region" description="Basic and acidic residues" evidence="2">
    <location>
        <begin position="64"/>
        <end position="76"/>
    </location>
</feature>
<organism evidence="4 5">
    <name type="scientific">Pyrenophora tritici-repentis</name>
    <dbReference type="NCBI Taxonomy" id="45151"/>
    <lineage>
        <taxon>Eukaryota</taxon>
        <taxon>Fungi</taxon>
        <taxon>Dikarya</taxon>
        <taxon>Ascomycota</taxon>
        <taxon>Pezizomycotina</taxon>
        <taxon>Dothideomycetes</taxon>
        <taxon>Pleosporomycetidae</taxon>
        <taxon>Pleosporales</taxon>
        <taxon>Pleosporineae</taxon>
        <taxon>Pleosporaceae</taxon>
        <taxon>Pyrenophora</taxon>
    </lineage>
</organism>
<dbReference type="InterPro" id="IPR057725">
    <property type="entry name" value="Ams2-SPT21_N"/>
</dbReference>
<comment type="caution">
    <text evidence="4">The sequence shown here is derived from an EMBL/GenBank/DDBJ whole genome shotgun (WGS) entry which is preliminary data.</text>
</comment>
<feature type="compositionally biased region" description="Polar residues" evidence="2">
    <location>
        <begin position="1128"/>
        <end position="1144"/>
    </location>
</feature>
<feature type="compositionally biased region" description="Basic and acidic residues" evidence="2">
    <location>
        <begin position="1104"/>
        <end position="1113"/>
    </location>
</feature>
<dbReference type="InterPro" id="IPR042403">
    <property type="entry name" value="Spt21/Ams2"/>
</dbReference>
<feature type="domain" description="Ams2/SPT21 N-terminal" evidence="3">
    <location>
        <begin position="142"/>
        <end position="277"/>
    </location>
</feature>
<dbReference type="InterPro" id="IPR001138">
    <property type="entry name" value="Zn2Cys6_DnaBD"/>
</dbReference>
<gene>
    <name evidence="4" type="ORF">Ptr86124_004808</name>
</gene>
<dbReference type="GO" id="GO:0030466">
    <property type="term" value="P:silent mating-type cassette heterochromatin formation"/>
    <property type="evidence" value="ECO:0007669"/>
    <property type="project" value="TreeGrafter"/>
</dbReference>
<dbReference type="CDD" id="cd00067">
    <property type="entry name" value="GAL4"/>
    <property type="match status" value="1"/>
</dbReference>
<dbReference type="Proteomes" id="UP000249757">
    <property type="component" value="Unassembled WGS sequence"/>
</dbReference>
<reference evidence="5" key="1">
    <citation type="journal article" date="2022" name="Microb. Genom.">
        <title>A global pangenome for the wheat fungal pathogen Pyrenophora tritici-repentis and prediction of effector protein structural homology.</title>
        <authorList>
            <person name="Moolhuijzen P.M."/>
            <person name="See P.T."/>
            <person name="Shi G."/>
            <person name="Powell H.R."/>
            <person name="Cockram J."/>
            <person name="Jorgensen L.N."/>
            <person name="Benslimane H."/>
            <person name="Strelkov S.E."/>
            <person name="Turner J."/>
            <person name="Liu Z."/>
            <person name="Moffat C.S."/>
        </authorList>
    </citation>
    <scope>NUCLEOTIDE SEQUENCE [LARGE SCALE GENOMIC DNA]</scope>
</reference>